<organism evidence="2">
    <name type="scientific">marine metagenome</name>
    <dbReference type="NCBI Taxonomy" id="408172"/>
    <lineage>
        <taxon>unclassified sequences</taxon>
        <taxon>metagenomes</taxon>
        <taxon>ecological metagenomes</taxon>
    </lineage>
</organism>
<proteinExistence type="predicted"/>
<accession>A0A381YEF8</accession>
<dbReference type="Gene3D" id="1.10.3210.10">
    <property type="entry name" value="Hypothetical protein af1432"/>
    <property type="match status" value="1"/>
</dbReference>
<name>A0A381YEF8_9ZZZZ</name>
<dbReference type="PANTHER" id="PTHR40202">
    <property type="match status" value="1"/>
</dbReference>
<dbReference type="Pfam" id="PF01966">
    <property type="entry name" value="HD"/>
    <property type="match status" value="1"/>
</dbReference>
<evidence type="ECO:0000313" key="2">
    <source>
        <dbReference type="EMBL" id="SVA75375.1"/>
    </source>
</evidence>
<evidence type="ECO:0000259" key="1">
    <source>
        <dbReference type="Pfam" id="PF01966"/>
    </source>
</evidence>
<dbReference type="SUPFAM" id="SSF109604">
    <property type="entry name" value="HD-domain/PDEase-like"/>
    <property type="match status" value="1"/>
</dbReference>
<dbReference type="EMBL" id="UINC01018037">
    <property type="protein sequence ID" value="SVA75375.1"/>
    <property type="molecule type" value="Genomic_DNA"/>
</dbReference>
<dbReference type="InterPro" id="IPR006674">
    <property type="entry name" value="HD_domain"/>
</dbReference>
<protein>
    <recommendedName>
        <fullName evidence="1">HD domain-containing protein</fullName>
    </recommendedName>
</protein>
<dbReference type="AlphaFoldDB" id="A0A381YEF8"/>
<feature type="domain" description="HD" evidence="1">
    <location>
        <begin position="76"/>
        <end position="139"/>
    </location>
</feature>
<reference evidence="2" key="1">
    <citation type="submission" date="2018-05" db="EMBL/GenBank/DDBJ databases">
        <authorList>
            <person name="Lanie J.A."/>
            <person name="Ng W.-L."/>
            <person name="Kazmierczak K.M."/>
            <person name="Andrzejewski T.M."/>
            <person name="Davidsen T.M."/>
            <person name="Wayne K.J."/>
            <person name="Tettelin H."/>
            <person name="Glass J.I."/>
            <person name="Rusch D."/>
            <person name="Podicherti R."/>
            <person name="Tsui H.-C.T."/>
            <person name="Winkler M.E."/>
        </authorList>
    </citation>
    <scope>NUCLEOTIDE SEQUENCE</scope>
</reference>
<sequence length="214" mass="24538">MSYFKKNHKDSGIIKSILGEFMMSKQASFSEMTSGTADDYEIIADHAANFAKELPARVLDHLSLLKGDTGGFAIDRFAHSIQTATRAYRDGKDEEYVVCALLHDIGDTIASANHADLAATMLEPFVSEKNYWIIKHHGIFQGYYFFEYVGLDKNLRDNFKGHKYWDDCVEFCAKYDQNSFDPEYENMSIEEFEPMVSSVLSKPKNSIYLRRDYP</sequence>
<gene>
    <name evidence="2" type="ORF">METZ01_LOCUS128229</name>
</gene>
<dbReference type="PANTHER" id="PTHR40202:SF1">
    <property type="entry name" value="HD DOMAIN-CONTAINING PROTEIN"/>
    <property type="match status" value="1"/>
</dbReference>
<dbReference type="InterPro" id="IPR052567">
    <property type="entry name" value="OP_Dioxygenase"/>
</dbReference>